<keyword evidence="5" id="KW-1185">Reference proteome</keyword>
<protein>
    <submittedName>
        <fullName evidence="4">GNAT family N-acetyltransferase</fullName>
    </submittedName>
</protein>
<evidence type="ECO:0000313" key="5">
    <source>
        <dbReference type="Proteomes" id="UP000297407"/>
    </source>
</evidence>
<feature type="domain" description="N-acetyltransferase" evidence="3">
    <location>
        <begin position="1"/>
        <end position="165"/>
    </location>
</feature>
<proteinExistence type="predicted"/>
<dbReference type="GO" id="GO:0016747">
    <property type="term" value="F:acyltransferase activity, transferring groups other than amino-acyl groups"/>
    <property type="evidence" value="ECO:0007669"/>
    <property type="project" value="InterPro"/>
</dbReference>
<name>A0A4Z0L601_9FLAO</name>
<dbReference type="SUPFAM" id="SSF55729">
    <property type="entry name" value="Acyl-CoA N-acyltransferases (Nat)"/>
    <property type="match status" value="1"/>
</dbReference>
<evidence type="ECO:0000256" key="2">
    <source>
        <dbReference type="ARBA" id="ARBA00023315"/>
    </source>
</evidence>
<dbReference type="PANTHER" id="PTHR43877">
    <property type="entry name" value="AMINOALKYLPHOSPHONATE N-ACETYLTRANSFERASE-RELATED-RELATED"/>
    <property type="match status" value="1"/>
</dbReference>
<dbReference type="AlphaFoldDB" id="A0A4Z0L601"/>
<dbReference type="InterPro" id="IPR016181">
    <property type="entry name" value="Acyl_CoA_acyltransferase"/>
</dbReference>
<evidence type="ECO:0000259" key="3">
    <source>
        <dbReference type="PROSITE" id="PS51186"/>
    </source>
</evidence>
<dbReference type="PROSITE" id="PS51186">
    <property type="entry name" value="GNAT"/>
    <property type="match status" value="1"/>
</dbReference>
<gene>
    <name evidence="4" type="ORF">E4635_08010</name>
</gene>
<comment type="caution">
    <text evidence="4">The sequence shown here is derived from an EMBL/GenBank/DDBJ whole genome shotgun (WGS) entry which is preliminary data.</text>
</comment>
<evidence type="ECO:0000313" key="4">
    <source>
        <dbReference type="EMBL" id="TGD57946.1"/>
    </source>
</evidence>
<sequence length="165" mass="19021">MTITVATKEQLSIVQRLAYEIWPDTYGKILSKIQLDFMLDKFYSTASLEEQMLEKNQVFMLIEDQGKYLGFCAYELNIDNSQKTKLHKIYVLPETQGKGVGKLLLETVENAARKAGNTHLILNVNRFNNALEFYKHKGFTVVDEVNIEIGHGYLMEDYVMEKNLS</sequence>
<dbReference type="Proteomes" id="UP000297407">
    <property type="component" value="Unassembled WGS sequence"/>
</dbReference>
<dbReference type="InterPro" id="IPR050832">
    <property type="entry name" value="Bact_Acetyltransf"/>
</dbReference>
<dbReference type="RefSeq" id="WP_135526118.1">
    <property type="nucleotide sequence ID" value="NZ_SRLH01000004.1"/>
</dbReference>
<dbReference type="Pfam" id="PF13673">
    <property type="entry name" value="Acetyltransf_10"/>
    <property type="match status" value="1"/>
</dbReference>
<keyword evidence="1 4" id="KW-0808">Transferase</keyword>
<dbReference type="OrthoDB" id="9800604at2"/>
<dbReference type="EMBL" id="SRLH01000004">
    <property type="protein sequence ID" value="TGD57946.1"/>
    <property type="molecule type" value="Genomic_DNA"/>
</dbReference>
<dbReference type="InterPro" id="IPR000182">
    <property type="entry name" value="GNAT_dom"/>
</dbReference>
<reference evidence="4 5" key="1">
    <citation type="submission" date="2019-04" db="EMBL/GenBank/DDBJ databases">
        <title>Flavobacterium sp. strain DS2-A Genome sequencing and assembly.</title>
        <authorList>
            <person name="Kim I."/>
        </authorList>
    </citation>
    <scope>NUCLEOTIDE SEQUENCE [LARGE SCALE GENOMIC DNA]</scope>
    <source>
        <strain evidence="4 5">DS2-A</strain>
    </source>
</reference>
<evidence type="ECO:0000256" key="1">
    <source>
        <dbReference type="ARBA" id="ARBA00022679"/>
    </source>
</evidence>
<dbReference type="Gene3D" id="3.40.630.30">
    <property type="match status" value="1"/>
</dbReference>
<dbReference type="CDD" id="cd04301">
    <property type="entry name" value="NAT_SF"/>
    <property type="match status" value="1"/>
</dbReference>
<organism evidence="4 5">
    <name type="scientific">Flavobacterium humi</name>
    <dbReference type="NCBI Taxonomy" id="2562683"/>
    <lineage>
        <taxon>Bacteria</taxon>
        <taxon>Pseudomonadati</taxon>
        <taxon>Bacteroidota</taxon>
        <taxon>Flavobacteriia</taxon>
        <taxon>Flavobacteriales</taxon>
        <taxon>Flavobacteriaceae</taxon>
        <taxon>Flavobacterium</taxon>
    </lineage>
</organism>
<keyword evidence="2" id="KW-0012">Acyltransferase</keyword>
<accession>A0A4Z0L601</accession>